<dbReference type="Pfam" id="PF01588">
    <property type="entry name" value="tRNA_bind"/>
    <property type="match status" value="1"/>
</dbReference>
<dbReference type="GO" id="GO:0000049">
    <property type="term" value="F:tRNA binding"/>
    <property type="evidence" value="ECO:0007669"/>
    <property type="project" value="UniProtKB-UniRule"/>
</dbReference>
<dbReference type="Proteomes" id="UP000466799">
    <property type="component" value="Unassembled WGS sequence"/>
</dbReference>
<dbReference type="GeneID" id="83714229"/>
<name>A0A0F4HI20_LIMFE</name>
<dbReference type="Proteomes" id="UP001218104">
    <property type="component" value="Chromosome"/>
</dbReference>
<evidence type="ECO:0000313" key="10">
    <source>
        <dbReference type="Proteomes" id="UP000236514"/>
    </source>
</evidence>
<evidence type="ECO:0000256" key="3">
    <source>
        <dbReference type="PROSITE-ProRule" id="PRU00209"/>
    </source>
</evidence>
<organism evidence="5 9">
    <name type="scientific">Limosilactobacillus fermentum</name>
    <name type="common">Lactobacillus fermentum</name>
    <dbReference type="NCBI Taxonomy" id="1613"/>
    <lineage>
        <taxon>Bacteria</taxon>
        <taxon>Bacillati</taxon>
        <taxon>Bacillota</taxon>
        <taxon>Bacilli</taxon>
        <taxon>Lactobacillales</taxon>
        <taxon>Lactobacillaceae</taxon>
        <taxon>Limosilactobacillus</taxon>
    </lineage>
</organism>
<dbReference type="SUPFAM" id="SSF50249">
    <property type="entry name" value="Nucleic acid-binding proteins"/>
    <property type="match status" value="1"/>
</dbReference>
<protein>
    <submittedName>
        <fullName evidence="8">DUF4479 and tRNA-binding domain-containing protein</fullName>
    </submittedName>
    <submittedName>
        <fullName evidence="6">DUF4479 domain-containing protein</fullName>
    </submittedName>
    <submittedName>
        <fullName evidence="5">tRNA-binding protein</fullName>
    </submittedName>
</protein>
<keyword evidence="1 3" id="KW-0820">tRNA-binding</keyword>
<evidence type="ECO:0000256" key="1">
    <source>
        <dbReference type="ARBA" id="ARBA00022555"/>
    </source>
</evidence>
<evidence type="ECO:0000313" key="8">
    <source>
        <dbReference type="EMBL" id="WFR88665.1"/>
    </source>
</evidence>
<reference evidence="6 11" key="3">
    <citation type="submission" date="2019-10" db="EMBL/GenBank/DDBJ databases">
        <title>Genome Sequencing and assembly of Lactobacillus fermentum I2, a lactic acid bacteria.</title>
        <authorList>
            <person name="Lopes L.S."/>
            <person name="Persinoti G.F."/>
            <person name="Riano-Pachon D.M."/>
            <person name="Labate C.A."/>
        </authorList>
    </citation>
    <scope>NUCLEOTIDE SEQUENCE [LARGE SCALE GENOMIC DNA]</scope>
    <source>
        <strain evidence="6 11">I2</strain>
    </source>
</reference>
<evidence type="ECO:0000313" key="6">
    <source>
        <dbReference type="EMBL" id="MPQ35250.1"/>
    </source>
</evidence>
<dbReference type="InterPro" id="IPR037154">
    <property type="entry name" value="YtpR-like_sf"/>
</dbReference>
<accession>A0A0F4HI20</accession>
<dbReference type="EMBL" id="POTQ01000003">
    <property type="protein sequence ID" value="PNV58459.1"/>
    <property type="molecule type" value="Genomic_DNA"/>
</dbReference>
<sequence length="210" mass="22514">MLIASYNRPGMGDVLVTMVNNGSGEQTVTTKQNVTEIKDAQGQLLGYNFQNASQLLPDLEGHRGQVVLTEDQVATLNQAIQEAGFATPLVADLSPKFVVGYVSEMEDHPKSDHLHITKVDLGDETVQIVCGSPNIENHVKVIVAKVGAMMPSGQIIWPGELVGVESDGMICAGRELNLKNAPDKPGCVILPADFGQPGDAFDFEKGNQLF</sequence>
<dbReference type="PATRIC" id="fig|1613.32.peg.237"/>
<dbReference type="InterPro" id="IPR002547">
    <property type="entry name" value="tRNA-bd_dom"/>
</dbReference>
<dbReference type="InterPro" id="IPR033714">
    <property type="entry name" value="tRNA_bind_bactPheRS"/>
</dbReference>
<dbReference type="Pfam" id="PF14794">
    <property type="entry name" value="DUF4479"/>
    <property type="match status" value="1"/>
</dbReference>
<reference evidence="7 10" key="2">
    <citation type="submission" date="2018-01" db="EMBL/GenBank/DDBJ databases">
        <title>Draft genome sequence of the feruloyl esterase-producing strain Lactobacillus fermentum CRL 1446, isolated from artisanal goat milk cheese.</title>
        <authorList>
            <person name="Abeijon Mukdsi M.C."/>
            <person name="Saavedra L."/>
            <person name="Gauffin Cano M.P."/>
            <person name="Hebert E.M."/>
            <person name="Medina R.B."/>
        </authorList>
    </citation>
    <scope>NUCLEOTIDE SEQUENCE [LARGE SCALE GENOMIC DNA]</scope>
    <source>
        <strain evidence="7 10">CRL 1446</strain>
    </source>
</reference>
<evidence type="ECO:0000259" key="4">
    <source>
        <dbReference type="PROSITE" id="PS50886"/>
    </source>
</evidence>
<proteinExistence type="predicted"/>
<evidence type="ECO:0000313" key="7">
    <source>
        <dbReference type="EMBL" id="PNV58459.1"/>
    </source>
</evidence>
<dbReference type="Proteomes" id="UP000236514">
    <property type="component" value="Unassembled WGS sequence"/>
</dbReference>
<feature type="domain" description="TRNA-binding" evidence="4">
    <location>
        <begin position="91"/>
        <end position="202"/>
    </location>
</feature>
<reference evidence="5 9" key="1">
    <citation type="submission" date="2016-12" db="EMBL/GenBank/DDBJ databases">
        <title>Complete Genome Sequence of Lactobacillus fermentum Strain SNUV175, a Probiotic for Treatment of Bacterial Vaginosis.</title>
        <authorList>
            <person name="Lee S."/>
            <person name="You H.J."/>
            <person name="Kwon B."/>
            <person name="Ko G."/>
        </authorList>
    </citation>
    <scope>NUCLEOTIDE SEQUENCE [LARGE SCALE GENOMIC DNA]</scope>
    <source>
        <strain evidence="5 9">SNUV175</strain>
    </source>
</reference>
<dbReference type="InterPro" id="IPR012340">
    <property type="entry name" value="NA-bd_OB-fold"/>
</dbReference>
<dbReference type="InterPro" id="IPR027855">
    <property type="entry name" value="DUF4479"/>
</dbReference>
<dbReference type="NCBIfam" id="NF045760">
    <property type="entry name" value="YtpR"/>
    <property type="match status" value="1"/>
</dbReference>
<dbReference type="RefSeq" id="WP_003686193.1">
    <property type="nucleotide sequence ID" value="NZ_AP024320.1"/>
</dbReference>
<gene>
    <name evidence="5" type="ORF">BUW47_08490</name>
    <name evidence="7" type="ORF">C1Y38_02325</name>
    <name evidence="6" type="ORF">GC247_04940</name>
    <name evidence="8" type="ORF">P8634_07665</name>
</gene>
<keyword evidence="2 3" id="KW-0694">RNA-binding</keyword>
<dbReference type="AlphaFoldDB" id="A0A0F4HI20"/>
<dbReference type="OrthoDB" id="9805455at2"/>
<dbReference type="Gene3D" id="3.30.1940.10">
    <property type="entry name" value="YtpR-like"/>
    <property type="match status" value="1"/>
</dbReference>
<dbReference type="EMBL" id="CP121468">
    <property type="protein sequence ID" value="WFR88665.1"/>
    <property type="molecule type" value="Genomic_DNA"/>
</dbReference>
<dbReference type="CDD" id="cd02796">
    <property type="entry name" value="tRNA_bind_bactPheRS"/>
    <property type="match status" value="1"/>
</dbReference>
<evidence type="ECO:0000313" key="9">
    <source>
        <dbReference type="Proteomes" id="UP000185427"/>
    </source>
</evidence>
<dbReference type="EMBL" id="CP019030">
    <property type="protein sequence ID" value="APU46439.1"/>
    <property type="molecule type" value="Genomic_DNA"/>
</dbReference>
<dbReference type="PROSITE" id="PS50886">
    <property type="entry name" value="TRBD"/>
    <property type="match status" value="1"/>
</dbReference>
<evidence type="ECO:0000313" key="11">
    <source>
        <dbReference type="Proteomes" id="UP000466799"/>
    </source>
</evidence>
<evidence type="ECO:0000313" key="5">
    <source>
        <dbReference type="EMBL" id="APU46439.1"/>
    </source>
</evidence>
<dbReference type="Proteomes" id="UP000185427">
    <property type="component" value="Chromosome"/>
</dbReference>
<dbReference type="EMBL" id="WHJL01000024">
    <property type="protein sequence ID" value="MPQ35250.1"/>
    <property type="molecule type" value="Genomic_DNA"/>
</dbReference>
<dbReference type="Gene3D" id="2.40.50.140">
    <property type="entry name" value="Nucleic acid-binding proteins"/>
    <property type="match status" value="1"/>
</dbReference>
<evidence type="ECO:0000256" key="2">
    <source>
        <dbReference type="ARBA" id="ARBA00022884"/>
    </source>
</evidence>
<reference evidence="8" key="4">
    <citation type="submission" date="2023-04" db="EMBL/GenBank/DDBJ databases">
        <title>Genomic of Limosilactobacillus fermentum MSJK0025.</title>
        <authorList>
            <person name="Yang S."/>
        </authorList>
    </citation>
    <scope>NUCLEOTIDE SEQUENCE</scope>
    <source>
        <strain evidence="8">MSJK0025</strain>
    </source>
</reference>